<feature type="transmembrane region" description="Helical" evidence="1">
    <location>
        <begin position="12"/>
        <end position="31"/>
    </location>
</feature>
<accession>A0A346RJ66</accession>
<keyword evidence="1" id="KW-0812">Transmembrane</keyword>
<keyword evidence="1" id="KW-1133">Transmembrane helix</keyword>
<dbReference type="EMBL" id="MG193472">
    <property type="protein sequence ID" value="AXS66113.1"/>
    <property type="molecule type" value="Genomic_DNA"/>
</dbReference>
<reference evidence="2" key="1">
    <citation type="journal article" date="2018" name="J. ISSAAS">
        <title>The contribution of mitochondrial metagenomics to large-scale data mining and phylogenetic analysis of Coleoptera.</title>
        <authorList>
            <person name="Miller K."/>
            <person name="Linard B."/>
            <person name="Motyka M."/>
            <person name="Bocek M."/>
            <person name="Vogler A.P."/>
        </authorList>
    </citation>
    <scope>NUCLEOTIDE SEQUENCE</scope>
</reference>
<keyword evidence="2" id="KW-0496">Mitochondrion</keyword>
<gene>
    <name evidence="2" type="primary">atp8</name>
</gene>
<keyword evidence="1" id="KW-0472">Membrane</keyword>
<geneLocation type="mitochondrion" evidence="2"/>
<sequence>MPQMAPMNWTLLLITFSSLFTLIVIMLYFMFAYKPLTHPLKTNPFKTNWKW</sequence>
<organism evidence="2">
    <name type="scientific">Curculionoidea sp. 28 KM-2017</name>
    <dbReference type="NCBI Taxonomy" id="2219412"/>
    <lineage>
        <taxon>Eukaryota</taxon>
        <taxon>Metazoa</taxon>
        <taxon>Ecdysozoa</taxon>
        <taxon>Arthropoda</taxon>
        <taxon>Hexapoda</taxon>
        <taxon>Insecta</taxon>
        <taxon>Pterygota</taxon>
        <taxon>Neoptera</taxon>
        <taxon>Endopterygota</taxon>
        <taxon>Coleoptera</taxon>
        <taxon>Polyphaga</taxon>
        <taxon>Cucujiformia</taxon>
    </lineage>
</organism>
<name>A0A346RJ66_9CUCU</name>
<evidence type="ECO:0000313" key="2">
    <source>
        <dbReference type="EMBL" id="AXS66113.1"/>
    </source>
</evidence>
<dbReference type="AlphaFoldDB" id="A0A346RJ66"/>
<protein>
    <submittedName>
        <fullName evidence="2">ATP synthase F0 subunit 8</fullName>
    </submittedName>
</protein>
<evidence type="ECO:0000256" key="1">
    <source>
        <dbReference type="SAM" id="Phobius"/>
    </source>
</evidence>
<proteinExistence type="predicted"/>